<gene>
    <name evidence="2" type="ORF">BN1211_0865</name>
</gene>
<sequence length="63" mass="7171">MNSLLTTLKKMDGRYFAGQKLSATRYNGEHFNKSHDNNSSTQLATDSHEPDDNERLQHFIATS</sequence>
<dbReference type="AlphaFoldDB" id="A0A0H5BZG5"/>
<feature type="region of interest" description="Disordered" evidence="1">
    <location>
        <begin position="28"/>
        <end position="52"/>
    </location>
</feature>
<evidence type="ECO:0000313" key="3">
    <source>
        <dbReference type="Proteomes" id="UP000038830"/>
    </source>
</evidence>
<dbReference type="EMBL" id="CDQK01000001">
    <property type="protein sequence ID" value="CEP20883.1"/>
    <property type="molecule type" value="Genomic_DNA"/>
</dbReference>
<accession>A0A0H5BZG5</accession>
<organism evidence="2 3">
    <name type="scientific">Cyberlindnera jadinii (strain ATCC 18201 / CBS 1600 / BCRC 20928 / JCM 3617 / NBRC 0987 / NRRL Y-1542)</name>
    <name type="common">Torula yeast</name>
    <name type="synonym">Candida utilis</name>
    <dbReference type="NCBI Taxonomy" id="983966"/>
    <lineage>
        <taxon>Eukaryota</taxon>
        <taxon>Fungi</taxon>
        <taxon>Dikarya</taxon>
        <taxon>Ascomycota</taxon>
        <taxon>Saccharomycotina</taxon>
        <taxon>Saccharomycetes</taxon>
        <taxon>Phaffomycetales</taxon>
        <taxon>Phaffomycetaceae</taxon>
        <taxon>Cyberlindnera</taxon>
    </lineage>
</organism>
<dbReference type="Proteomes" id="UP000038830">
    <property type="component" value="Unassembled WGS sequence"/>
</dbReference>
<reference evidence="3" key="1">
    <citation type="journal article" date="2015" name="J. Biotechnol.">
        <title>The structure of the Cyberlindnera jadinii genome and its relation to Candida utilis analyzed by the occurrence of single nucleotide polymorphisms.</title>
        <authorList>
            <person name="Rupp O."/>
            <person name="Brinkrolf K."/>
            <person name="Buerth C."/>
            <person name="Kunigo M."/>
            <person name="Schneider J."/>
            <person name="Jaenicke S."/>
            <person name="Goesmann A."/>
            <person name="Puehler A."/>
            <person name="Jaeger K.-E."/>
            <person name="Ernst J.F."/>
        </authorList>
    </citation>
    <scope>NUCLEOTIDE SEQUENCE [LARGE SCALE GENOMIC DNA]</scope>
    <source>
        <strain evidence="3">ATCC 18201 / CBS 1600 / BCRC 20928 / JCM 3617 / NBRC 0987 / NRRL Y-1542</strain>
    </source>
</reference>
<evidence type="ECO:0000256" key="1">
    <source>
        <dbReference type="SAM" id="MobiDB-lite"/>
    </source>
</evidence>
<evidence type="ECO:0000313" key="2">
    <source>
        <dbReference type="EMBL" id="CEP20883.1"/>
    </source>
</evidence>
<protein>
    <submittedName>
        <fullName evidence="2">Uncharacterized protein</fullName>
    </submittedName>
</protein>
<proteinExistence type="predicted"/>
<name>A0A0H5BZG5_CYBJN</name>